<dbReference type="GO" id="GO:0043195">
    <property type="term" value="C:terminal bouton"/>
    <property type="evidence" value="ECO:0007669"/>
    <property type="project" value="TreeGrafter"/>
</dbReference>
<evidence type="ECO:0000256" key="1">
    <source>
        <dbReference type="ARBA" id="ARBA00022837"/>
    </source>
</evidence>
<proteinExistence type="predicted"/>
<keyword evidence="4" id="KW-1185">Reference proteome</keyword>
<dbReference type="SMART" id="SM00054">
    <property type="entry name" value="EFh"/>
    <property type="match status" value="4"/>
</dbReference>
<dbReference type="Gene3D" id="1.10.238.10">
    <property type="entry name" value="EF-hand"/>
    <property type="match status" value="2"/>
</dbReference>
<dbReference type="Pfam" id="PF13202">
    <property type="entry name" value="EF-hand_5"/>
    <property type="match status" value="2"/>
</dbReference>
<dbReference type="InterPro" id="IPR011992">
    <property type="entry name" value="EF-hand-dom_pair"/>
</dbReference>
<feature type="domain" description="EF-hand" evidence="2">
    <location>
        <begin position="92"/>
        <end position="127"/>
    </location>
</feature>
<accession>A0A430QEF5</accession>
<dbReference type="EMBL" id="QMKO01001857">
    <property type="protein sequence ID" value="RTG86105.1"/>
    <property type="molecule type" value="Genomic_DNA"/>
</dbReference>
<sequence>MSIISFLIYVSSLISMKHNFHIIDQDYHNHNNNICYTIYITDHILMAYRRLSMSPGEALQTEIPEARRMENYRSGNCLLNYFDPNTKKFRNFTASQFGDVWNHFDQDGNGFIDGEELEMFMGKLVECIIPKHARNQLSEDDTRELVNELLKVIDTNNDNRIDIRELAQLLPTDEEFLILFQRENKLNSSVDFMKDFLTELLSFGIHKDDEKFDEKIIEYTDTIFYTIFYSLIPVEENFLCRPIFKHAGKITAADVDRVFALYDTDKNGTIEDLELYGFLKDLLELVEEDFDESDLDYTRSMILQNWDFNNDGKISLEEMRMLLLAYSSKDSKIDNDNYNYHNDGSKTSNKKISMVKSNPRHSTGENVERQNIIKTTWSKRK</sequence>
<dbReference type="GO" id="GO:0005509">
    <property type="term" value="F:calcium ion binding"/>
    <property type="evidence" value="ECO:0007669"/>
    <property type="project" value="InterPro"/>
</dbReference>
<dbReference type="PANTHER" id="PTHR19972:SF10">
    <property type="entry name" value="CALBINDIN-32"/>
    <property type="match status" value="1"/>
</dbReference>
<reference evidence="3 4" key="1">
    <citation type="journal article" date="2019" name="PLoS Pathog.">
        <title>Genome sequence of the bovine parasite Schistosoma bovis Tanzania.</title>
        <authorList>
            <person name="Oey H."/>
            <person name="Zakrzewski M."/>
            <person name="Gobert G."/>
            <person name="Gravermann K."/>
            <person name="Stoye J."/>
            <person name="Jones M."/>
            <person name="Mcmanus D."/>
            <person name="Krause L."/>
        </authorList>
    </citation>
    <scope>NUCLEOTIDE SEQUENCE [LARGE SCALE GENOMIC DNA]</scope>
    <source>
        <strain evidence="3 4">TAN1997</strain>
    </source>
</reference>
<dbReference type="InterPro" id="IPR002048">
    <property type="entry name" value="EF_hand_dom"/>
</dbReference>
<dbReference type="AlphaFoldDB" id="A0A430QEF5"/>
<dbReference type="STRING" id="6184.A0A430QEF5"/>
<dbReference type="PANTHER" id="PTHR19972">
    <property type="entry name" value="CALBINDIN"/>
    <property type="match status" value="1"/>
</dbReference>
<comment type="caution">
    <text evidence="3">The sequence shown here is derived from an EMBL/GenBank/DDBJ whole genome shotgun (WGS) entry which is preliminary data.</text>
</comment>
<name>A0A430QEF5_SCHBO</name>
<dbReference type="GO" id="GO:1900271">
    <property type="term" value="P:regulation of long-term synaptic potentiation"/>
    <property type="evidence" value="ECO:0007669"/>
    <property type="project" value="TreeGrafter"/>
</dbReference>
<dbReference type="GO" id="GO:0005634">
    <property type="term" value="C:nucleus"/>
    <property type="evidence" value="ECO:0007669"/>
    <property type="project" value="TreeGrafter"/>
</dbReference>
<dbReference type="InterPro" id="IPR051001">
    <property type="entry name" value="Calbindin_Ca-bind"/>
</dbReference>
<dbReference type="Pfam" id="PF13499">
    <property type="entry name" value="EF-hand_7"/>
    <property type="match status" value="1"/>
</dbReference>
<organism evidence="3 4">
    <name type="scientific">Schistosoma bovis</name>
    <name type="common">Blood fluke</name>
    <dbReference type="NCBI Taxonomy" id="6184"/>
    <lineage>
        <taxon>Eukaryota</taxon>
        <taxon>Metazoa</taxon>
        <taxon>Spiralia</taxon>
        <taxon>Lophotrochozoa</taxon>
        <taxon>Platyhelminthes</taxon>
        <taxon>Trematoda</taxon>
        <taxon>Digenea</taxon>
        <taxon>Strigeidida</taxon>
        <taxon>Schistosomatoidea</taxon>
        <taxon>Schistosomatidae</taxon>
        <taxon>Schistosoma</taxon>
    </lineage>
</organism>
<dbReference type="InterPro" id="IPR018247">
    <property type="entry name" value="EF_Hand_1_Ca_BS"/>
</dbReference>
<evidence type="ECO:0000313" key="3">
    <source>
        <dbReference type="EMBL" id="RTG86105.1"/>
    </source>
</evidence>
<dbReference type="PROSITE" id="PS00018">
    <property type="entry name" value="EF_HAND_1"/>
    <property type="match status" value="4"/>
</dbReference>
<dbReference type="GO" id="GO:0030425">
    <property type="term" value="C:dendrite"/>
    <property type="evidence" value="ECO:0007669"/>
    <property type="project" value="TreeGrafter"/>
</dbReference>
<evidence type="ECO:0000259" key="2">
    <source>
        <dbReference type="PROSITE" id="PS50222"/>
    </source>
</evidence>
<feature type="domain" description="EF-hand" evidence="2">
    <location>
        <begin position="250"/>
        <end position="285"/>
    </location>
</feature>
<dbReference type="PROSITE" id="PS50222">
    <property type="entry name" value="EF_HAND_2"/>
    <property type="match status" value="4"/>
</dbReference>
<keyword evidence="1" id="KW-0106">Calcium</keyword>
<dbReference type="Proteomes" id="UP000290809">
    <property type="component" value="Unassembled WGS sequence"/>
</dbReference>
<evidence type="ECO:0000313" key="4">
    <source>
        <dbReference type="Proteomes" id="UP000290809"/>
    </source>
</evidence>
<dbReference type="GO" id="GO:0005829">
    <property type="term" value="C:cytosol"/>
    <property type="evidence" value="ECO:0007669"/>
    <property type="project" value="TreeGrafter"/>
</dbReference>
<feature type="domain" description="EF-hand" evidence="2">
    <location>
        <begin position="302"/>
        <end position="329"/>
    </location>
</feature>
<gene>
    <name evidence="3" type="ORF">DC041_0005673</name>
</gene>
<dbReference type="GO" id="GO:0099509">
    <property type="term" value="P:regulation of presynaptic cytosolic calcium ion concentration"/>
    <property type="evidence" value="ECO:0007669"/>
    <property type="project" value="TreeGrafter"/>
</dbReference>
<feature type="domain" description="EF-hand" evidence="2">
    <location>
        <begin position="141"/>
        <end position="176"/>
    </location>
</feature>
<protein>
    <recommendedName>
        <fullName evidence="2">EF-hand domain-containing protein</fullName>
    </recommendedName>
</protein>
<dbReference type="SUPFAM" id="SSF47473">
    <property type="entry name" value="EF-hand"/>
    <property type="match status" value="1"/>
</dbReference>